<accession>A0AA48H3W0</accession>
<name>A0AA48H3W0_9BACT</name>
<dbReference type="SUPFAM" id="SSF52540">
    <property type="entry name" value="P-loop containing nucleoside triphosphate hydrolases"/>
    <property type="match status" value="1"/>
</dbReference>
<dbReference type="Proteomes" id="UP001238179">
    <property type="component" value="Chromosome"/>
</dbReference>
<dbReference type="RefSeq" id="WP_316414307.1">
    <property type="nucleotide sequence ID" value="NZ_AP027080.1"/>
</dbReference>
<reference evidence="3" key="1">
    <citation type="journal article" date="2023" name="Int. J. Syst. Evol. Microbiol.">
        <title>Mesoterricola silvestris gen. nov., sp. nov., Mesoterricola sediminis sp. nov., Geothrix oryzae sp. nov., Geothrix edaphica sp. nov., Geothrix rubra sp. nov., and Geothrix limicola sp. nov., six novel members of Acidobacteriota isolated from soils.</title>
        <authorList>
            <person name="Itoh H."/>
            <person name="Sugisawa Y."/>
            <person name="Mise K."/>
            <person name="Xu Z."/>
            <person name="Kuniyasu M."/>
            <person name="Ushijima N."/>
            <person name="Kawano K."/>
            <person name="Kobayashi E."/>
            <person name="Shiratori Y."/>
            <person name="Masuda Y."/>
            <person name="Senoo K."/>
        </authorList>
    </citation>
    <scope>NUCLEOTIDE SEQUENCE [LARGE SCALE GENOMIC DNA]</scope>
    <source>
        <strain evidence="3">W79</strain>
    </source>
</reference>
<feature type="region of interest" description="Disordered" evidence="1">
    <location>
        <begin position="1435"/>
        <end position="1466"/>
    </location>
</feature>
<gene>
    <name evidence="2" type="ORF">METEAL_05920</name>
</gene>
<protein>
    <submittedName>
        <fullName evidence="2">Uncharacterized protein</fullName>
    </submittedName>
</protein>
<keyword evidence="3" id="KW-1185">Reference proteome</keyword>
<evidence type="ECO:0000256" key="1">
    <source>
        <dbReference type="SAM" id="MobiDB-lite"/>
    </source>
</evidence>
<proteinExistence type="predicted"/>
<evidence type="ECO:0000313" key="2">
    <source>
        <dbReference type="EMBL" id="BDU71418.1"/>
    </source>
</evidence>
<organism evidence="2 3">
    <name type="scientific">Mesoterricola silvestris</name>
    <dbReference type="NCBI Taxonomy" id="2927979"/>
    <lineage>
        <taxon>Bacteria</taxon>
        <taxon>Pseudomonadati</taxon>
        <taxon>Acidobacteriota</taxon>
        <taxon>Holophagae</taxon>
        <taxon>Holophagales</taxon>
        <taxon>Holophagaceae</taxon>
        <taxon>Mesoterricola</taxon>
    </lineage>
</organism>
<dbReference type="InterPro" id="IPR027417">
    <property type="entry name" value="P-loop_NTPase"/>
</dbReference>
<dbReference type="Gene3D" id="3.40.50.300">
    <property type="entry name" value="P-loop containing nucleotide triphosphate hydrolases"/>
    <property type="match status" value="1"/>
</dbReference>
<feature type="compositionally biased region" description="Polar residues" evidence="1">
    <location>
        <begin position="1456"/>
        <end position="1466"/>
    </location>
</feature>
<dbReference type="EMBL" id="AP027080">
    <property type="protein sequence ID" value="BDU71418.1"/>
    <property type="molecule type" value="Genomic_DNA"/>
</dbReference>
<evidence type="ECO:0000313" key="3">
    <source>
        <dbReference type="Proteomes" id="UP001238179"/>
    </source>
</evidence>
<sequence length="1466" mass="168256">MPHSLDDFIQVHRTFHELSLDKDADDDSALIRRFGKRSTLSWAELTKDFRIILLSEAGTGKTMEIRNIARTLRGEGKSAFFVRIEHVCQDLESAFEEGNYREFNAWLASREEGWLLLDSVDEARLRDPKDFERAIKKIGISLSPALHRAHILITGRTSAWRARTDLDLCRFLFPFLPAENRVDEENSEEEEELLTVENPKNDQTPMAPFRVVAFDDLEANQIEAFLLGRKVDNIKAFRQEMERKDAWHLAARPQDLAELIDFWKDKGRIGSRLELIQNSIKRRLEEPDQDRAELRPFTPDRLRQGARLIAAATTLTKEPCIRVPDGSSNSKGIPVREILPDWDDRDCGILLSRPIFDEGIYGTVRFHHRSVREYLTAEWLSELLKSHSSRIKIEELFFRSQYGIEVVVPTMRPVLSWLALLDSGIFSRVSQLAPEILLEGGDPSSLPIDMRRQILRQVCETLSQPAHGRSFTDFAAIQRFASPDLGDEIRNLLISYSSNSEISWFLLRMIWHGEIKDASDLAKDFSLHSRENHSRLAAIRALALVGSASDNEELRKAILHEDTSTGLNRDLLTELIYGLPTDEIAVDWLLESIKRASYKEPYSVDRLGDAICEWISNVPTNLLPQLATGFNALLDTPPFVERGYCEISNKFIWLTRASAIIALRLIQEKDTFSLELPVLSILRKLPIAEECFEHTLGDIKDDIKKIAPEWQELNFALFWRDVEETRASKDTKKGERLTESWQVGMYGHFWDFSGKDFDRILDGISKKPQLDDRLISLSMAFSIYIKNQRPTPWRIQLRRRTKPYPELSAALDGFLHPPNTAEIQRWRKRERQWKARSKHQAEQREENKRQWKLHLLQNVEQLRDSGRPAEITNHQHYLHEQMRAKSASHTEWTTANWRSLIPDFGEAVATAFRDGAVRFWRGFLPKLRSEGAPPNSIPFAVIFGLTGLYIEANEIKDWPITLSKEDARLAARYALYQLNGFPAWLPDLYRHFTKEVLELIMTEVKFELRDENLESKSTYVLYDTSWSGQWMWDDLAELLFIRIQKPLKNTTYLRQIITIISGSKVDDQRVAGLAGRKARATKNITAGPLWYAFWVGSDPDVAIPALEARLAELRGDKSKTLFAMRFITALLGGRGETRIARQGYRAVAHLKRLFLLIHAHVKEVDDIDRVGKGVYTPELRDDAQDARNTLLSLIRETSGKEAYLALLEISRLHPTDSARPWMAFHAKEKAAQDADTQPWTPGQVVEFHTQQERSPRNHRDLWRLAVQRFLDFKHEQEDGDTSTAAILIKADQEVLVRNFICNWLDDHSGGRYLVNQEEELADAKRPDLRFHCNSFEGPVPVELKIADKWPGPSLFERLEVQLCGDYLRGKGSSRGIFVLVYRGAKTGWDLPNGTTVSAFSSLVDALRQHWVAISSQFKDIDEIAVLGIDLTKRHAKANEERARKQNPSSVKRKKSTSPSVSTPDQL</sequence>
<dbReference type="KEGG" id="msil:METEAL_05920"/>